<dbReference type="SUPFAM" id="SSF54999">
    <property type="entry name" value="Ribosomal protein S10"/>
    <property type="match status" value="1"/>
</dbReference>
<evidence type="ECO:0000259" key="6">
    <source>
        <dbReference type="SMART" id="SM01403"/>
    </source>
</evidence>
<dbReference type="InterPro" id="IPR001848">
    <property type="entry name" value="Ribosomal_uS10"/>
</dbReference>
<evidence type="ECO:0000313" key="8">
    <source>
        <dbReference type="Proteomes" id="UP000027093"/>
    </source>
</evidence>
<dbReference type="STRING" id="926571.NVIE_014390"/>
<dbReference type="InterPro" id="IPR005729">
    <property type="entry name" value="Ribosomal_uS10_euk/arc"/>
</dbReference>
<dbReference type="Proteomes" id="UP000027093">
    <property type="component" value="Chromosome"/>
</dbReference>
<dbReference type="Gene3D" id="3.30.70.600">
    <property type="entry name" value="Ribosomal protein S10 domain"/>
    <property type="match status" value="1"/>
</dbReference>
<protein>
    <recommendedName>
        <fullName evidence="4 5">Small ribosomal subunit protein uS10</fullName>
    </recommendedName>
</protein>
<accession>A0A060HK55</accession>
<gene>
    <name evidence="7" type="primary">rps10p</name>
    <name evidence="5" type="synonym">rps10</name>
    <name evidence="7" type="ORF">NVIE_014390</name>
</gene>
<evidence type="ECO:0000256" key="3">
    <source>
        <dbReference type="ARBA" id="ARBA00023274"/>
    </source>
</evidence>
<dbReference type="PRINTS" id="PR00971">
    <property type="entry name" value="RIBOSOMALS10"/>
</dbReference>
<comment type="subunit">
    <text evidence="5">Part of the 30S ribosomal subunit.</text>
</comment>
<dbReference type="InterPro" id="IPR027486">
    <property type="entry name" value="Ribosomal_uS10_dom"/>
</dbReference>
<dbReference type="HAMAP" id="MF_00508">
    <property type="entry name" value="Ribosomal_uS10"/>
    <property type="match status" value="1"/>
</dbReference>
<dbReference type="InterPro" id="IPR036838">
    <property type="entry name" value="Ribosomal_uS10_dom_sf"/>
</dbReference>
<dbReference type="RefSeq" id="WP_075054640.1">
    <property type="nucleotide sequence ID" value="NZ_CP007536.1"/>
</dbReference>
<organism evidence="7 8">
    <name type="scientific">Nitrososphaera viennensis EN76</name>
    <dbReference type="NCBI Taxonomy" id="926571"/>
    <lineage>
        <taxon>Archaea</taxon>
        <taxon>Nitrososphaerota</taxon>
        <taxon>Nitrososphaeria</taxon>
        <taxon>Nitrososphaerales</taxon>
        <taxon>Nitrososphaeraceae</taxon>
        <taxon>Nitrososphaera</taxon>
    </lineage>
</organism>
<dbReference type="SMART" id="SM01403">
    <property type="entry name" value="Ribosomal_S10"/>
    <property type="match status" value="1"/>
</dbReference>
<reference evidence="7 8" key="1">
    <citation type="journal article" date="2014" name="Int. J. Syst. Evol. Microbiol.">
        <title>Nitrososphaera viennensis gen. nov., sp. nov., an aerobic and mesophilic, ammonia-oxidizing archaeon from soil and a member of the archaeal phylum Thaumarchaeota.</title>
        <authorList>
            <person name="Stieglmeier M."/>
            <person name="Klingl A."/>
            <person name="Alves R.J."/>
            <person name="Rittmann S.K."/>
            <person name="Melcher M."/>
            <person name="Leisch N."/>
            <person name="Schleper C."/>
        </authorList>
    </citation>
    <scope>NUCLEOTIDE SEQUENCE [LARGE SCALE GENOMIC DNA]</scope>
    <source>
        <strain evidence="7">EN76</strain>
    </source>
</reference>
<keyword evidence="8" id="KW-1185">Reference proteome</keyword>
<dbReference type="PANTHER" id="PTHR11700">
    <property type="entry name" value="30S RIBOSOMAL PROTEIN S10 FAMILY MEMBER"/>
    <property type="match status" value="1"/>
</dbReference>
<comment type="function">
    <text evidence="5">Involved in the binding of tRNA to the ribosomes.</text>
</comment>
<keyword evidence="2 5" id="KW-0689">Ribosomal protein</keyword>
<evidence type="ECO:0000256" key="5">
    <source>
        <dbReference type="HAMAP-Rule" id="MF_00508"/>
    </source>
</evidence>
<evidence type="ECO:0000256" key="1">
    <source>
        <dbReference type="ARBA" id="ARBA00007102"/>
    </source>
</evidence>
<dbReference type="GO" id="GO:0006412">
    <property type="term" value="P:translation"/>
    <property type="evidence" value="ECO:0007669"/>
    <property type="project" value="UniProtKB-UniRule"/>
</dbReference>
<proteinExistence type="inferred from homology"/>
<evidence type="ECO:0000256" key="2">
    <source>
        <dbReference type="ARBA" id="ARBA00022980"/>
    </source>
</evidence>
<dbReference type="AlphaFoldDB" id="A0A060HK55"/>
<sequence length="103" mass="11588">MPQAARIKLTSTNLTTLEGVCTEIKGIGEKSGIKLRGPHPLPTKRMKVVTRKSPCGQGTNTYDKYELRIHRRVIDVGADDRAIRQLMRLKIPDDVYIEVSLTQ</sequence>
<dbReference type="NCBIfam" id="TIGR01046">
    <property type="entry name" value="uS10_euk_arch"/>
    <property type="match status" value="1"/>
</dbReference>
<dbReference type="GO" id="GO:0015935">
    <property type="term" value="C:small ribosomal subunit"/>
    <property type="evidence" value="ECO:0007669"/>
    <property type="project" value="UniProtKB-UniRule"/>
</dbReference>
<dbReference type="HOGENOM" id="CLU_122625_0_1_2"/>
<dbReference type="GeneID" id="41598537"/>
<dbReference type="GO" id="GO:0000049">
    <property type="term" value="F:tRNA binding"/>
    <property type="evidence" value="ECO:0007669"/>
    <property type="project" value="UniProtKB-UniRule"/>
</dbReference>
<dbReference type="GO" id="GO:0003735">
    <property type="term" value="F:structural constituent of ribosome"/>
    <property type="evidence" value="ECO:0007669"/>
    <property type="project" value="UniProtKB-UniRule"/>
</dbReference>
<name>A0A060HK55_9ARCH</name>
<dbReference type="FunFam" id="3.30.70.600:FF:000004">
    <property type="entry name" value="30S ribosomal protein S10"/>
    <property type="match status" value="1"/>
</dbReference>
<comment type="similarity">
    <text evidence="1 5">Belongs to the universal ribosomal protein uS10 family.</text>
</comment>
<keyword evidence="3 5" id="KW-0687">Ribonucleoprotein</keyword>
<evidence type="ECO:0000256" key="4">
    <source>
        <dbReference type="ARBA" id="ARBA00035162"/>
    </source>
</evidence>
<dbReference type="KEGG" id="nvn:NVIE_014390"/>
<dbReference type="OrthoDB" id="371736at2157"/>
<dbReference type="EMBL" id="CP007536">
    <property type="protein sequence ID" value="AIC15680.1"/>
    <property type="molecule type" value="Genomic_DNA"/>
</dbReference>
<dbReference type="Pfam" id="PF00338">
    <property type="entry name" value="Ribosomal_S10"/>
    <property type="match status" value="1"/>
</dbReference>
<feature type="domain" description="Small ribosomal subunit protein uS10" evidence="6">
    <location>
        <begin position="6"/>
        <end position="100"/>
    </location>
</feature>
<evidence type="ECO:0000313" key="7">
    <source>
        <dbReference type="EMBL" id="AIC15680.1"/>
    </source>
</evidence>